<keyword evidence="7" id="KW-1185">Reference proteome</keyword>
<evidence type="ECO:0000259" key="5">
    <source>
        <dbReference type="Pfam" id="PF22780"/>
    </source>
</evidence>
<proteinExistence type="predicted"/>
<dbReference type="eggNOG" id="COG2081">
    <property type="taxonomic scope" value="Bacteria"/>
</dbReference>
<reference evidence="6 7" key="1">
    <citation type="submission" date="2010-08" db="EMBL/GenBank/DDBJ databases">
        <authorList>
            <consortium name="US DOE Joint Genome Institute (JGI-PGF)"/>
            <person name="Lucas S."/>
            <person name="Copeland A."/>
            <person name="Lapidus A."/>
            <person name="Cheng J.-F."/>
            <person name="Bruce D."/>
            <person name="Goodwin L."/>
            <person name="Pitluck S."/>
            <person name="Land M.L."/>
            <person name="Hauser L."/>
            <person name="Chang Y.-J."/>
            <person name="Anderson I.J."/>
            <person name="Johnson E."/>
            <person name="Mulhopadhyay B."/>
            <person name="Kyrpides N."/>
            <person name="Woyke T.J."/>
        </authorList>
    </citation>
    <scope>NUCLEOTIDE SEQUENCE [LARGE SCALE GENOMIC DNA]</scope>
    <source>
        <strain evidence="6 7">6</strain>
    </source>
</reference>
<dbReference type="PANTHER" id="PTHR42887:SF2">
    <property type="entry name" value="OS12G0638800 PROTEIN"/>
    <property type="match status" value="1"/>
</dbReference>
<accession>I5AQT1</accession>
<dbReference type="InterPro" id="IPR023166">
    <property type="entry name" value="BaiN-like_dom_sf"/>
</dbReference>
<dbReference type="AlphaFoldDB" id="I5AQT1"/>
<dbReference type="InterPro" id="IPR004792">
    <property type="entry name" value="BaiN-like"/>
</dbReference>
<dbReference type="HOGENOM" id="CLU_025174_3_1_9"/>
<name>I5AQT1_EUBC6</name>
<evidence type="ECO:0000313" key="6">
    <source>
        <dbReference type="EMBL" id="EIM56154.1"/>
    </source>
</evidence>
<comment type="cofactor">
    <cofactor evidence="1">
        <name>FAD</name>
        <dbReference type="ChEBI" id="CHEBI:57692"/>
    </cofactor>
</comment>
<dbReference type="Pfam" id="PF22780">
    <property type="entry name" value="HI0933_like_1st"/>
    <property type="match status" value="1"/>
</dbReference>
<dbReference type="InterPro" id="IPR036188">
    <property type="entry name" value="FAD/NAD-bd_sf"/>
</dbReference>
<gene>
    <name evidence="6" type="ORF">EubceDRAFT1_0294</name>
</gene>
<evidence type="ECO:0000259" key="4">
    <source>
        <dbReference type="Pfam" id="PF03486"/>
    </source>
</evidence>
<dbReference type="NCBIfam" id="TIGR00275">
    <property type="entry name" value="aminoacetone oxidase family FAD-binding enzyme"/>
    <property type="match status" value="1"/>
</dbReference>
<dbReference type="PRINTS" id="PR00368">
    <property type="entry name" value="FADPNR"/>
</dbReference>
<dbReference type="PANTHER" id="PTHR42887">
    <property type="entry name" value="OS12G0638800 PROTEIN"/>
    <property type="match status" value="1"/>
</dbReference>
<keyword evidence="2" id="KW-0285">Flavoprotein</keyword>
<dbReference type="Gene3D" id="2.40.30.10">
    <property type="entry name" value="Translation factors"/>
    <property type="match status" value="1"/>
</dbReference>
<dbReference type="PRINTS" id="PR00411">
    <property type="entry name" value="PNDRDTASEI"/>
</dbReference>
<reference evidence="6 7" key="2">
    <citation type="submission" date="2012-02" db="EMBL/GenBank/DDBJ databases">
        <title>Improved High-Quality Draft sequence of Eubacterium cellulosolvens 6.</title>
        <authorList>
            <consortium name="US DOE Joint Genome Institute"/>
            <person name="Lucas S."/>
            <person name="Han J."/>
            <person name="Lapidus A."/>
            <person name="Cheng J.-F."/>
            <person name="Goodwin L."/>
            <person name="Pitluck S."/>
            <person name="Peters L."/>
            <person name="Mikhailova N."/>
            <person name="Gu W."/>
            <person name="Detter J.C."/>
            <person name="Han C."/>
            <person name="Tapia R."/>
            <person name="Land M."/>
            <person name="Hauser L."/>
            <person name="Kyrpides N."/>
            <person name="Ivanova N."/>
            <person name="Pagani I."/>
            <person name="Johnson E."/>
            <person name="Mukhopadhyay B."/>
            <person name="Anderson I."/>
            <person name="Woyke T."/>
        </authorList>
    </citation>
    <scope>NUCLEOTIDE SEQUENCE [LARGE SCALE GENOMIC DNA]</scope>
    <source>
        <strain evidence="6 7">6</strain>
    </source>
</reference>
<dbReference type="SUPFAM" id="SSF160996">
    <property type="entry name" value="HI0933 insert domain-like"/>
    <property type="match status" value="1"/>
</dbReference>
<dbReference type="SUPFAM" id="SSF51905">
    <property type="entry name" value="FAD/NAD(P)-binding domain"/>
    <property type="match status" value="1"/>
</dbReference>
<protein>
    <submittedName>
        <fullName evidence="6">Flavoprotein, HI0933 family</fullName>
    </submittedName>
</protein>
<evidence type="ECO:0000256" key="2">
    <source>
        <dbReference type="ARBA" id="ARBA00022630"/>
    </source>
</evidence>
<sequence length="418" mass="45395">MADSVLVVGGGPSGLMAAITAARVGAKVTVLEANEKPGRKLLATGNGKCNLTNMRMDPSVYRGNDTEFIRKVISHFDEEQVLGFFSEIGLATINKAGWVYPRTEQASAVLDLLLMEAADLKIKIKTNERAEKIHKELTPEGESVFSVKTGTWQYTADAVIIACGSPASAVRGSSDDLNGFADFFQIRREDFLPALVPLKVKGDFTGKWAGTRTHASVTLVVDGKKVAKDTGELQLTEYGISGIPVFQISRFAVHACRDKSLVEAVLNFFPEWTEEELRDELATRVENRPDKTMAQMLVGLLPEKLIPIFIAQLTGRSGQDTRNLSAAQLEDWLKRAAYRLRHFKVKIAGAASLGQAQICSGGVLAEELKESMESRSISGLFFCGESVDADGPCGGYNLQWAWSSGYTAGISAAYKGRC</sequence>
<keyword evidence="3" id="KW-0274">FAD</keyword>
<dbReference type="Gene3D" id="3.50.50.60">
    <property type="entry name" value="FAD/NAD(P)-binding domain"/>
    <property type="match status" value="1"/>
</dbReference>
<dbReference type="EMBL" id="CM001487">
    <property type="protein sequence ID" value="EIM56154.1"/>
    <property type="molecule type" value="Genomic_DNA"/>
</dbReference>
<evidence type="ECO:0000256" key="1">
    <source>
        <dbReference type="ARBA" id="ARBA00001974"/>
    </source>
</evidence>
<evidence type="ECO:0000256" key="3">
    <source>
        <dbReference type="ARBA" id="ARBA00022827"/>
    </source>
</evidence>
<dbReference type="STRING" id="633697.EubceDRAFT1_0294"/>
<feature type="domain" description="RsdA/BaiN/AoA(So)-like Rossmann fold-like" evidence="4">
    <location>
        <begin position="4"/>
        <end position="409"/>
    </location>
</feature>
<organism evidence="6 7">
    <name type="scientific">Eubacterium cellulosolvens (strain ATCC 43171 / JCM 9499 / 6)</name>
    <name type="common">Cillobacterium cellulosolvens</name>
    <dbReference type="NCBI Taxonomy" id="633697"/>
    <lineage>
        <taxon>Bacteria</taxon>
        <taxon>Bacillati</taxon>
        <taxon>Bacillota</taxon>
        <taxon>Clostridia</taxon>
        <taxon>Eubacteriales</taxon>
        <taxon>Eubacteriaceae</taxon>
        <taxon>Eubacterium</taxon>
    </lineage>
</organism>
<dbReference type="Proteomes" id="UP000005753">
    <property type="component" value="Chromosome"/>
</dbReference>
<feature type="domain" description="RsdA/BaiN/AoA(So)-like insert" evidence="5">
    <location>
        <begin position="193"/>
        <end position="357"/>
    </location>
</feature>
<dbReference type="InterPro" id="IPR055178">
    <property type="entry name" value="RsdA/BaiN/AoA(So)-like_dom"/>
</dbReference>
<dbReference type="Gene3D" id="1.10.8.260">
    <property type="entry name" value="HI0933 insert domain-like"/>
    <property type="match status" value="1"/>
</dbReference>
<evidence type="ECO:0000313" key="7">
    <source>
        <dbReference type="Proteomes" id="UP000005753"/>
    </source>
</evidence>
<dbReference type="Pfam" id="PF03486">
    <property type="entry name" value="HI0933_like"/>
    <property type="match status" value="1"/>
</dbReference>
<dbReference type="InterPro" id="IPR057661">
    <property type="entry name" value="RsdA/BaiN/AoA(So)_Rossmann"/>
</dbReference>
<dbReference type="OrthoDB" id="9773233at2"/>